<organism evidence="8 9">
    <name type="scientific">Streptomyces fuscus</name>
    <dbReference type="NCBI Taxonomy" id="3048495"/>
    <lineage>
        <taxon>Bacteria</taxon>
        <taxon>Bacillati</taxon>
        <taxon>Actinomycetota</taxon>
        <taxon>Actinomycetes</taxon>
        <taxon>Kitasatosporales</taxon>
        <taxon>Streptomycetaceae</taxon>
        <taxon>Streptomyces</taxon>
    </lineage>
</organism>
<dbReference type="InterPro" id="IPR011251">
    <property type="entry name" value="Luciferase-like_dom"/>
</dbReference>
<evidence type="ECO:0000256" key="2">
    <source>
        <dbReference type="ARBA" id="ARBA00022643"/>
    </source>
</evidence>
<evidence type="ECO:0000259" key="7">
    <source>
        <dbReference type="Pfam" id="PF00296"/>
    </source>
</evidence>
<dbReference type="EC" id="1.14.-.-" evidence="8"/>
<name>A0ABT7J7U0_9ACTN</name>
<dbReference type="NCBIfam" id="TIGR03860">
    <property type="entry name" value="FMN_nitrolo"/>
    <property type="match status" value="1"/>
</dbReference>
<keyword evidence="2" id="KW-0288">FMN</keyword>
<dbReference type="InterPro" id="IPR016215">
    <property type="entry name" value="NTA_MOA"/>
</dbReference>
<dbReference type="Gene3D" id="3.20.20.30">
    <property type="entry name" value="Luciferase-like domain"/>
    <property type="match status" value="1"/>
</dbReference>
<dbReference type="SUPFAM" id="SSF51679">
    <property type="entry name" value="Bacterial luciferase-like"/>
    <property type="match status" value="1"/>
</dbReference>
<evidence type="ECO:0000256" key="6">
    <source>
        <dbReference type="SAM" id="MobiDB-lite"/>
    </source>
</evidence>
<dbReference type="PANTHER" id="PTHR30011">
    <property type="entry name" value="ALKANESULFONATE MONOOXYGENASE-RELATED"/>
    <property type="match status" value="1"/>
</dbReference>
<protein>
    <submittedName>
        <fullName evidence="8">NtaA/DmoA family FMN-dependent monooxygenase</fullName>
        <ecNumber evidence="8">1.14.-.-</ecNumber>
    </submittedName>
</protein>
<reference evidence="8 9" key="1">
    <citation type="submission" date="2023-05" db="EMBL/GenBank/DDBJ databases">
        <title>Streptomyces fuscus sp. nov., a brown-black pigment producing actinomyces isolated from dry sand of Sea duck farm.</title>
        <authorList>
            <person name="Xie J."/>
            <person name="Shen N."/>
        </authorList>
    </citation>
    <scope>NUCLEOTIDE SEQUENCE [LARGE SCALE GENOMIC DNA]</scope>
    <source>
        <strain evidence="8 9">GXMU-J15</strain>
    </source>
</reference>
<feature type="domain" description="Luciferase-like" evidence="7">
    <location>
        <begin position="25"/>
        <end position="395"/>
    </location>
</feature>
<keyword evidence="3 8" id="KW-0560">Oxidoreductase</keyword>
<evidence type="ECO:0000256" key="3">
    <source>
        <dbReference type="ARBA" id="ARBA00023002"/>
    </source>
</evidence>
<keyword evidence="4 8" id="KW-0503">Monooxygenase</keyword>
<dbReference type="CDD" id="cd01095">
    <property type="entry name" value="Nitrilotriacetate_monoxgenase"/>
    <property type="match status" value="1"/>
</dbReference>
<gene>
    <name evidence="8" type="ORF">QNN03_25655</name>
</gene>
<dbReference type="EMBL" id="JASJUS010000027">
    <property type="protein sequence ID" value="MDL2079832.1"/>
    <property type="molecule type" value="Genomic_DNA"/>
</dbReference>
<accession>A0ABT7J7U0</accession>
<proteinExistence type="inferred from homology"/>
<dbReference type="Pfam" id="PF00296">
    <property type="entry name" value="Bac_luciferase"/>
    <property type="match status" value="1"/>
</dbReference>
<sequence>MSKPLKQIHLAAHFPGVNNTTVWSDPAAGSHIEFSSFAHFARTAERAKFDFLFLAEGLRLREQGGKIYDLDVVGRPDTFTVLAALAAVTEHLGLTGTINSTFNEPYEVARQFASLDHLSGGRAAWNVVTSWDAFTGENFRRGGFLPQEERYSRAKEFLATAHELFDSWHGDEILADQDTGQFLRDAKAGAFVHTGQHFDIHGRFNVPRSPQGRPVIFQAGDSEEGREFAASEADAIFSRHATLEAGRAFYTDVKSRLTKYGRTPDQLLILPAATFTLADTDAEAEELAKEVRRQQVSGATALRHLEFVWNRDLSGYDPDGPLPDIDPDVSGDHISQGRAQVRMYRDPIATAREWRELAAANNWSIRDLVIETGNRQNFIGSAETIARTVNEFVQTDASDGFILVPHITPTGLDAFADQVVPILQEKGVFRTEYEGPTLRHHLGLAHPDGSTPGPRTPDATSAHSDTGRKDRH</sequence>
<evidence type="ECO:0000313" key="8">
    <source>
        <dbReference type="EMBL" id="MDL2079832.1"/>
    </source>
</evidence>
<dbReference type="InterPro" id="IPR036661">
    <property type="entry name" value="Luciferase-like_sf"/>
</dbReference>
<feature type="region of interest" description="Disordered" evidence="6">
    <location>
        <begin position="440"/>
        <end position="472"/>
    </location>
</feature>
<dbReference type="PIRSF" id="PIRSF000337">
    <property type="entry name" value="NTA_MOA"/>
    <property type="match status" value="1"/>
</dbReference>
<dbReference type="RefSeq" id="WP_261720070.1">
    <property type="nucleotide sequence ID" value="NZ_JASJUS010000027.1"/>
</dbReference>
<evidence type="ECO:0000256" key="5">
    <source>
        <dbReference type="ARBA" id="ARBA00033748"/>
    </source>
</evidence>
<comment type="similarity">
    <text evidence="5">Belongs to the NtaA/SnaA/DszA monooxygenase family.</text>
</comment>
<keyword evidence="1" id="KW-0285">Flavoprotein</keyword>
<keyword evidence="9" id="KW-1185">Reference proteome</keyword>
<evidence type="ECO:0000256" key="4">
    <source>
        <dbReference type="ARBA" id="ARBA00023033"/>
    </source>
</evidence>
<comment type="caution">
    <text evidence="8">The sequence shown here is derived from an EMBL/GenBank/DDBJ whole genome shotgun (WGS) entry which is preliminary data.</text>
</comment>
<dbReference type="InterPro" id="IPR051260">
    <property type="entry name" value="Diverse_substr_monoxygenases"/>
</dbReference>
<evidence type="ECO:0000313" key="9">
    <source>
        <dbReference type="Proteomes" id="UP001241926"/>
    </source>
</evidence>
<dbReference type="PANTHER" id="PTHR30011:SF16">
    <property type="entry name" value="C2H2 FINGER DOMAIN TRANSCRIPTION FACTOR (EUROFUNG)-RELATED"/>
    <property type="match status" value="1"/>
</dbReference>
<evidence type="ECO:0000256" key="1">
    <source>
        <dbReference type="ARBA" id="ARBA00022630"/>
    </source>
</evidence>
<dbReference type="Proteomes" id="UP001241926">
    <property type="component" value="Unassembled WGS sequence"/>
</dbReference>
<dbReference type="GO" id="GO:0004497">
    <property type="term" value="F:monooxygenase activity"/>
    <property type="evidence" value="ECO:0007669"/>
    <property type="project" value="UniProtKB-KW"/>
</dbReference>